<gene>
    <name evidence="1" type="ORF">C3B59_03855</name>
</gene>
<protein>
    <submittedName>
        <fullName evidence="1">Uncharacterized protein</fullName>
    </submittedName>
</protein>
<dbReference type="RefSeq" id="WP_103430099.1">
    <property type="nucleotide sequence ID" value="NZ_PPXF01000014.1"/>
</dbReference>
<evidence type="ECO:0000313" key="1">
    <source>
        <dbReference type="EMBL" id="POH70813.1"/>
    </source>
</evidence>
<accession>A0A2S3ZNR9</accession>
<dbReference type="OrthoDB" id="9801824at2"/>
<dbReference type="AlphaFoldDB" id="A0A2S3ZNR9"/>
<proteinExistence type="predicted"/>
<organism evidence="1 2">
    <name type="scientific">Cryobacterium zongtaii</name>
    <dbReference type="NCBI Taxonomy" id="1259217"/>
    <lineage>
        <taxon>Bacteria</taxon>
        <taxon>Bacillati</taxon>
        <taxon>Actinomycetota</taxon>
        <taxon>Actinomycetes</taxon>
        <taxon>Micrococcales</taxon>
        <taxon>Microbacteriaceae</taxon>
        <taxon>Cryobacterium</taxon>
    </lineage>
</organism>
<evidence type="ECO:0000313" key="2">
    <source>
        <dbReference type="Proteomes" id="UP000237104"/>
    </source>
</evidence>
<sequence>MISRRASKTKPEDQFRYALVPDSADARLFVELSGYANADLNPALHALESAIRLENTGDPDMHVRYLIEFAVVAYCRAFFHSNVRGRLTDHLEIRTEFATLHGEVCAFRNTTVAHSQSELSTTWPVLLIGQSGEPYVRDLLGANYSQTLPLPRVRALVTLIDVLVDEIDTLLAPVRARLLATARSLPVPAPTQTMPGIHHELDDTFNPRTRRTQYPLTQTLYMQAEPAE</sequence>
<name>A0A2S3ZNR9_9MICO</name>
<dbReference type="Proteomes" id="UP000237104">
    <property type="component" value="Unassembled WGS sequence"/>
</dbReference>
<reference evidence="1 2" key="1">
    <citation type="submission" date="2018-01" db="EMBL/GenBank/DDBJ databases">
        <title>Cryobacterium sp. nov., from glaciers in China.</title>
        <authorList>
            <person name="Liu Q."/>
            <person name="Xin Y.-H."/>
        </authorList>
    </citation>
    <scope>NUCLEOTIDE SEQUENCE [LARGE SCALE GENOMIC DNA]</scope>
    <source>
        <strain evidence="1 2">TMB1-8</strain>
    </source>
</reference>
<comment type="caution">
    <text evidence="1">The sequence shown here is derived from an EMBL/GenBank/DDBJ whole genome shotgun (WGS) entry which is preliminary data.</text>
</comment>
<dbReference type="EMBL" id="PPXF01000014">
    <property type="protein sequence ID" value="POH70813.1"/>
    <property type="molecule type" value="Genomic_DNA"/>
</dbReference>